<dbReference type="AlphaFoldDB" id="A0A8T1M895"/>
<comment type="caution">
    <text evidence="2">The sequence shown here is derived from an EMBL/GenBank/DDBJ whole genome shotgun (WGS) entry which is preliminary data.</text>
</comment>
<feature type="compositionally biased region" description="Polar residues" evidence="1">
    <location>
        <begin position="1"/>
        <end position="22"/>
    </location>
</feature>
<evidence type="ECO:0000313" key="2">
    <source>
        <dbReference type="EMBL" id="KAG5445617.1"/>
    </source>
</evidence>
<proteinExistence type="predicted"/>
<feature type="compositionally biased region" description="Basic residues" evidence="1">
    <location>
        <begin position="61"/>
        <end position="70"/>
    </location>
</feature>
<sequence length="142" mass="15458">MVAGDTSTQTTCLLPTAPQTRLQAPVPGFPPNLQANFTDRSNSEASATVSGSGVRSLNVKSSKRRSRSRSSSRSGDSFPGEKTRKRRHMEDEFSHTPPSGSNQRQIRSPRLGIIEQAAERSALSCSFVYKSVCLVTHLVPVR</sequence>
<reference evidence="2 3" key="1">
    <citation type="journal article" date="2018" name="Biotechnol. Adv.">
        <title>Improved genomic resources and new bioinformatic workflow for the carcinogenic parasite Clonorchis sinensis: Biotechnological implications.</title>
        <authorList>
            <person name="Wang D."/>
            <person name="Korhonen P.K."/>
            <person name="Gasser R.B."/>
            <person name="Young N.D."/>
        </authorList>
    </citation>
    <scope>NUCLEOTIDE SEQUENCE [LARGE SCALE GENOMIC DNA]</scope>
    <source>
        <strain evidence="2">Cs-k2</strain>
    </source>
</reference>
<feature type="compositionally biased region" description="Polar residues" evidence="1">
    <location>
        <begin position="96"/>
        <end position="106"/>
    </location>
</feature>
<evidence type="ECO:0000313" key="3">
    <source>
        <dbReference type="Proteomes" id="UP000286415"/>
    </source>
</evidence>
<dbReference type="Proteomes" id="UP000286415">
    <property type="component" value="Unassembled WGS sequence"/>
</dbReference>
<evidence type="ECO:0000256" key="1">
    <source>
        <dbReference type="SAM" id="MobiDB-lite"/>
    </source>
</evidence>
<feature type="compositionally biased region" description="Polar residues" evidence="1">
    <location>
        <begin position="33"/>
        <end position="59"/>
    </location>
</feature>
<organism evidence="2 3">
    <name type="scientific">Clonorchis sinensis</name>
    <name type="common">Chinese liver fluke</name>
    <dbReference type="NCBI Taxonomy" id="79923"/>
    <lineage>
        <taxon>Eukaryota</taxon>
        <taxon>Metazoa</taxon>
        <taxon>Spiralia</taxon>
        <taxon>Lophotrochozoa</taxon>
        <taxon>Platyhelminthes</taxon>
        <taxon>Trematoda</taxon>
        <taxon>Digenea</taxon>
        <taxon>Opisthorchiida</taxon>
        <taxon>Opisthorchiata</taxon>
        <taxon>Opisthorchiidae</taxon>
        <taxon>Clonorchis</taxon>
    </lineage>
</organism>
<keyword evidence="3" id="KW-1185">Reference proteome</keyword>
<gene>
    <name evidence="2" type="ORF">CSKR_203269</name>
</gene>
<name>A0A8T1M895_CLOSI</name>
<accession>A0A8T1M895</accession>
<dbReference type="EMBL" id="NIRI02000056">
    <property type="protein sequence ID" value="KAG5445617.1"/>
    <property type="molecule type" value="Genomic_DNA"/>
</dbReference>
<protein>
    <submittedName>
        <fullName evidence="2">Uncharacterized protein</fullName>
    </submittedName>
</protein>
<reference evidence="2 3" key="2">
    <citation type="journal article" date="2021" name="Genomics">
        <title>High-quality reference genome for Clonorchis sinensis.</title>
        <authorList>
            <person name="Young N.D."/>
            <person name="Stroehlein A.J."/>
            <person name="Kinkar L."/>
            <person name="Wang T."/>
            <person name="Sohn W.M."/>
            <person name="Chang B.C.H."/>
            <person name="Kaur P."/>
            <person name="Weisz D."/>
            <person name="Dudchenko O."/>
            <person name="Aiden E.L."/>
            <person name="Korhonen P.K."/>
            <person name="Gasser R.B."/>
        </authorList>
    </citation>
    <scope>NUCLEOTIDE SEQUENCE [LARGE SCALE GENOMIC DNA]</scope>
    <source>
        <strain evidence="2">Cs-k2</strain>
    </source>
</reference>
<feature type="region of interest" description="Disordered" evidence="1">
    <location>
        <begin position="1"/>
        <end position="107"/>
    </location>
</feature>